<gene>
    <name evidence="2" type="ORF">CDV56_102855</name>
</gene>
<evidence type="ECO:0000256" key="1">
    <source>
        <dbReference type="SAM" id="MobiDB-lite"/>
    </source>
</evidence>
<dbReference type="OrthoDB" id="10635631at2759"/>
<dbReference type="AlphaFoldDB" id="A0A397HMZ7"/>
<evidence type="ECO:0000313" key="2">
    <source>
        <dbReference type="EMBL" id="RHZ64422.1"/>
    </source>
</evidence>
<dbReference type="GeneID" id="38124829"/>
<feature type="region of interest" description="Disordered" evidence="1">
    <location>
        <begin position="125"/>
        <end position="150"/>
    </location>
</feature>
<protein>
    <submittedName>
        <fullName evidence="2">Uncharacterized protein</fullName>
    </submittedName>
</protein>
<feature type="compositionally biased region" description="Basic residues" evidence="1">
    <location>
        <begin position="138"/>
        <end position="147"/>
    </location>
</feature>
<sequence>MGACLSKIVAPYGNSRKIPDFLPVGWEGAYLHRPGSEIPQLQFLALRIVVEPLQEASARATPDRLEIYGLDKKSEEAGETHLCRSNLSCGGPLALSDTSKGSLEHGYDWMNNRNVDHPCKDSLKVQTPMKSPSLITSRNRKPGKKMMRNTTLSTSQTLQCQGQRHDERVQVLAASIHASVVYKHQDEEEPVLPSDSENETHASRTKEEIFLTETGFPMPTGAKRRPYHTWVLERHGNWIRKSDLPKTA</sequence>
<dbReference type="VEuPathDB" id="FungiDB:CDV56_102855"/>
<name>A0A397HMZ7_ASPTH</name>
<dbReference type="Proteomes" id="UP000215305">
    <property type="component" value="Unassembled WGS sequence"/>
</dbReference>
<dbReference type="RefSeq" id="XP_026617471.1">
    <property type="nucleotide sequence ID" value="XM_026756474.1"/>
</dbReference>
<evidence type="ECO:0000313" key="3">
    <source>
        <dbReference type="Proteomes" id="UP000215305"/>
    </source>
</evidence>
<reference evidence="2" key="1">
    <citation type="submission" date="2018-08" db="EMBL/GenBank/DDBJ databases">
        <title>Draft genome sequence of azole-resistant Aspergillus thermomutatus (Neosartorya pseudofischeri) strain HMR AF 39, isolated from a human nasal aspirate.</title>
        <authorList>
            <person name="Parent-Michaud M."/>
            <person name="Dufresne P.J."/>
            <person name="Fournier E."/>
            <person name="Martineau C."/>
            <person name="Moreira S."/>
            <person name="Perkins V."/>
            <person name="De Repentigny L."/>
            <person name="Dufresne S.F."/>
        </authorList>
    </citation>
    <scope>NUCLEOTIDE SEQUENCE [LARGE SCALE GENOMIC DNA]</scope>
    <source>
        <strain evidence="2">HMR AF 39</strain>
    </source>
</reference>
<feature type="region of interest" description="Disordered" evidence="1">
    <location>
        <begin position="184"/>
        <end position="205"/>
    </location>
</feature>
<dbReference type="EMBL" id="NKHU02000023">
    <property type="protein sequence ID" value="RHZ64422.1"/>
    <property type="molecule type" value="Genomic_DNA"/>
</dbReference>
<proteinExistence type="predicted"/>
<feature type="compositionally biased region" description="Polar residues" evidence="1">
    <location>
        <begin position="125"/>
        <end position="137"/>
    </location>
</feature>
<organism evidence="2 3">
    <name type="scientific">Aspergillus thermomutatus</name>
    <name type="common">Neosartorya pseudofischeri</name>
    <dbReference type="NCBI Taxonomy" id="41047"/>
    <lineage>
        <taxon>Eukaryota</taxon>
        <taxon>Fungi</taxon>
        <taxon>Dikarya</taxon>
        <taxon>Ascomycota</taxon>
        <taxon>Pezizomycotina</taxon>
        <taxon>Eurotiomycetes</taxon>
        <taxon>Eurotiomycetidae</taxon>
        <taxon>Eurotiales</taxon>
        <taxon>Aspergillaceae</taxon>
        <taxon>Aspergillus</taxon>
        <taxon>Aspergillus subgen. Fumigati</taxon>
    </lineage>
</organism>
<comment type="caution">
    <text evidence="2">The sequence shown here is derived from an EMBL/GenBank/DDBJ whole genome shotgun (WGS) entry which is preliminary data.</text>
</comment>
<accession>A0A397HMZ7</accession>
<keyword evidence="3" id="KW-1185">Reference proteome</keyword>